<evidence type="ECO:0008006" key="3">
    <source>
        <dbReference type="Google" id="ProtNLM"/>
    </source>
</evidence>
<dbReference type="Gene3D" id="3.40.1350.10">
    <property type="match status" value="1"/>
</dbReference>
<reference evidence="1 2" key="1">
    <citation type="submission" date="2016-10" db="EMBL/GenBank/DDBJ databases">
        <authorList>
            <person name="de Groot N.N."/>
        </authorList>
    </citation>
    <scope>NUCLEOTIDE SEQUENCE [LARGE SCALE GENOMIC DNA]</scope>
    <source>
        <strain evidence="1 2">HLD2</strain>
    </source>
</reference>
<organism evidence="1 2">
    <name type="scientific">Thiohalomonas denitrificans</name>
    <dbReference type="NCBI Taxonomy" id="415747"/>
    <lineage>
        <taxon>Bacteria</taxon>
        <taxon>Pseudomonadati</taxon>
        <taxon>Pseudomonadota</taxon>
        <taxon>Gammaproteobacteria</taxon>
        <taxon>Thiohalomonadales</taxon>
        <taxon>Thiohalomonadaceae</taxon>
        <taxon>Thiohalomonas</taxon>
    </lineage>
</organism>
<name>A0A1G5R2T0_9GAMM</name>
<dbReference type="RefSeq" id="WP_092999372.1">
    <property type="nucleotide sequence ID" value="NZ_FMWD01000021.1"/>
</dbReference>
<sequence length="352" mass="40442">MALYEMDQNSIRKLRETTFVSYGLKERGDIQRLLKERIEVIAPGTMVLAEEFGEWEASRRRIDLLGLDKDANLVVVELKRTEDGGHMELQALRYAAMVSTMTFDKVVEIYERHLGIDGADVEARTAILDFLEWDEVDEDSFAQDVRIVLASAEFSRELTTTVMWLNEHNLDITCVRLKPYDYDGRLILDVQPIIPLPEAEEYQVRVRDKVQKERKARESGRDLTRYDVFVDDDKYPNLAKRRAILAVFRGVYSKGANPEDVAKLIDWKPNLVRSAEGTLGSGEMYDAITEQLESEGKTSTAKRYFLADDELMHANGRTYALTKMWGRSTVEAMQVIVDKYSDLNVCFREAEI</sequence>
<dbReference type="AlphaFoldDB" id="A0A1G5R2T0"/>
<accession>A0A1G5R2T0</accession>
<evidence type="ECO:0000313" key="2">
    <source>
        <dbReference type="Proteomes" id="UP000199648"/>
    </source>
</evidence>
<evidence type="ECO:0000313" key="1">
    <source>
        <dbReference type="EMBL" id="SCZ68383.1"/>
    </source>
</evidence>
<dbReference type="GO" id="GO:0003676">
    <property type="term" value="F:nucleic acid binding"/>
    <property type="evidence" value="ECO:0007669"/>
    <property type="project" value="InterPro"/>
</dbReference>
<dbReference type="Proteomes" id="UP000199648">
    <property type="component" value="Unassembled WGS sequence"/>
</dbReference>
<dbReference type="OrthoDB" id="570199at2"/>
<dbReference type="STRING" id="415747.SAMN03097708_03308"/>
<keyword evidence="2" id="KW-1185">Reference proteome</keyword>
<protein>
    <recommendedName>
        <fullName evidence="3">Endonuclease NucS</fullName>
    </recommendedName>
</protein>
<proteinExistence type="predicted"/>
<gene>
    <name evidence="1" type="ORF">SAMN03097708_03308</name>
</gene>
<dbReference type="InterPro" id="IPR011856">
    <property type="entry name" value="tRNA_endonuc-like_dom_sf"/>
</dbReference>
<dbReference type="EMBL" id="FMWD01000021">
    <property type="protein sequence ID" value="SCZ68383.1"/>
    <property type="molecule type" value="Genomic_DNA"/>
</dbReference>